<keyword evidence="2" id="KW-1185">Reference proteome</keyword>
<dbReference type="Proteomes" id="UP000331127">
    <property type="component" value="Unassembled WGS sequence"/>
</dbReference>
<name>A0A5M3WQQ3_9ACTN</name>
<protein>
    <recommendedName>
        <fullName evidence="3">DNA-binding protein</fullName>
    </recommendedName>
</protein>
<reference evidence="1 2" key="1">
    <citation type="submission" date="2019-10" db="EMBL/GenBank/DDBJ databases">
        <title>Whole genome shotgun sequence of Acrocarpospora macrocephala NBRC 16266.</title>
        <authorList>
            <person name="Ichikawa N."/>
            <person name="Kimura A."/>
            <person name="Kitahashi Y."/>
            <person name="Komaki H."/>
            <person name="Oguchi A."/>
        </authorList>
    </citation>
    <scope>NUCLEOTIDE SEQUENCE [LARGE SCALE GENOMIC DNA]</scope>
    <source>
        <strain evidence="1 2">NBRC 16266</strain>
    </source>
</reference>
<evidence type="ECO:0008006" key="3">
    <source>
        <dbReference type="Google" id="ProtNLM"/>
    </source>
</evidence>
<sequence length="187" mass="20477">MNTYWFTIKTTGFPEEQLVSISDKLYGLLEKSGGVDVLVAGDERGGEIEFSREAEDAVIAIVSAIEQVEQAGLEVVGVTEDIVDVDSIAERSGVSAAAVSNWTSGARGGGGFPRPVIERRRGSLWSWSQVSRWLEERKLGNVDHAAAEVARVARFFDAVLIARRDRDDVIPSYRQERVRGLLADLIA</sequence>
<dbReference type="RefSeq" id="WP_155354645.1">
    <property type="nucleotide sequence ID" value="NZ_BAAAHL010000065.1"/>
</dbReference>
<dbReference type="EMBL" id="BLAE01000013">
    <property type="protein sequence ID" value="GES09083.1"/>
    <property type="molecule type" value="Genomic_DNA"/>
</dbReference>
<gene>
    <name evidence="1" type="ORF">Amac_026790</name>
</gene>
<comment type="caution">
    <text evidence="1">The sequence shown here is derived from an EMBL/GenBank/DDBJ whole genome shotgun (WGS) entry which is preliminary data.</text>
</comment>
<proteinExistence type="predicted"/>
<dbReference type="OrthoDB" id="5119642at2"/>
<accession>A0A5M3WQQ3</accession>
<organism evidence="1 2">
    <name type="scientific">Acrocarpospora macrocephala</name>
    <dbReference type="NCBI Taxonomy" id="150177"/>
    <lineage>
        <taxon>Bacteria</taxon>
        <taxon>Bacillati</taxon>
        <taxon>Actinomycetota</taxon>
        <taxon>Actinomycetes</taxon>
        <taxon>Streptosporangiales</taxon>
        <taxon>Streptosporangiaceae</taxon>
        <taxon>Acrocarpospora</taxon>
    </lineage>
</organism>
<evidence type="ECO:0000313" key="1">
    <source>
        <dbReference type="EMBL" id="GES09083.1"/>
    </source>
</evidence>
<dbReference type="AlphaFoldDB" id="A0A5M3WQQ3"/>
<evidence type="ECO:0000313" key="2">
    <source>
        <dbReference type="Proteomes" id="UP000331127"/>
    </source>
</evidence>